<dbReference type="EMBL" id="BKCP01003335">
    <property type="protein sequence ID" value="GER28873.1"/>
    <property type="molecule type" value="Genomic_DNA"/>
</dbReference>
<feature type="signal peptide" evidence="4">
    <location>
        <begin position="1"/>
        <end position="20"/>
    </location>
</feature>
<evidence type="ECO:0000256" key="3">
    <source>
        <dbReference type="SAM" id="MobiDB-lite"/>
    </source>
</evidence>
<feature type="chain" id="PRO_5022725069" description="Formin-like protein" evidence="4">
    <location>
        <begin position="21"/>
        <end position="727"/>
    </location>
</feature>
<feature type="region of interest" description="Disordered" evidence="3">
    <location>
        <begin position="133"/>
        <end position="289"/>
    </location>
</feature>
<comment type="similarity">
    <text evidence="1">Belongs to the formin-like family. Class-I subfamily.</text>
</comment>
<dbReference type="AlphaFoldDB" id="A0A5A7P7R5"/>
<accession>A0A5A7P7R5</accession>
<feature type="domain" description="FH2" evidence="5">
    <location>
        <begin position="271"/>
        <end position="684"/>
    </location>
</feature>
<dbReference type="GO" id="GO:0045010">
    <property type="term" value="P:actin nucleation"/>
    <property type="evidence" value="ECO:0007669"/>
    <property type="project" value="InterPro"/>
</dbReference>
<proteinExistence type="inferred from homology"/>
<feature type="compositionally biased region" description="Pro residues" evidence="3">
    <location>
        <begin position="222"/>
        <end position="240"/>
    </location>
</feature>
<evidence type="ECO:0000256" key="2">
    <source>
        <dbReference type="RuleBase" id="RU361260"/>
    </source>
</evidence>
<evidence type="ECO:0000313" key="6">
    <source>
        <dbReference type="EMBL" id="GER28873.1"/>
    </source>
</evidence>
<evidence type="ECO:0000256" key="1">
    <source>
        <dbReference type="ARBA" id="ARBA00025793"/>
    </source>
</evidence>
<protein>
    <recommendedName>
        <fullName evidence="2">Formin-like protein</fullName>
    </recommendedName>
</protein>
<evidence type="ECO:0000313" key="7">
    <source>
        <dbReference type="Proteomes" id="UP000325081"/>
    </source>
</evidence>
<dbReference type="GO" id="GO:0051015">
    <property type="term" value="F:actin filament binding"/>
    <property type="evidence" value="ECO:0007669"/>
    <property type="project" value="InterPro"/>
</dbReference>
<dbReference type="SMART" id="SM00498">
    <property type="entry name" value="FH2"/>
    <property type="match status" value="1"/>
</dbReference>
<evidence type="ECO:0000256" key="4">
    <source>
        <dbReference type="SAM" id="SignalP"/>
    </source>
</evidence>
<dbReference type="InterPro" id="IPR042201">
    <property type="entry name" value="FH2_Formin_sf"/>
</dbReference>
<keyword evidence="7" id="KW-1185">Reference proteome</keyword>
<dbReference type="SUPFAM" id="SSF101447">
    <property type="entry name" value="Formin homology 2 domain (FH2 domain)"/>
    <property type="match status" value="1"/>
</dbReference>
<dbReference type="PANTHER" id="PTHR23213:SF338">
    <property type="entry name" value="FORMIN-LIKE PROTEIN 6"/>
    <property type="match status" value="1"/>
</dbReference>
<dbReference type="OrthoDB" id="1668162at2759"/>
<dbReference type="Proteomes" id="UP000325081">
    <property type="component" value="Unassembled WGS sequence"/>
</dbReference>
<reference evidence="7" key="1">
    <citation type="journal article" date="2019" name="Curr. Biol.">
        <title>Genome Sequence of Striga asiatica Provides Insight into the Evolution of Plant Parasitism.</title>
        <authorList>
            <person name="Yoshida S."/>
            <person name="Kim S."/>
            <person name="Wafula E.K."/>
            <person name="Tanskanen J."/>
            <person name="Kim Y.M."/>
            <person name="Honaas L."/>
            <person name="Yang Z."/>
            <person name="Spallek T."/>
            <person name="Conn C.E."/>
            <person name="Ichihashi Y."/>
            <person name="Cheong K."/>
            <person name="Cui S."/>
            <person name="Der J.P."/>
            <person name="Gundlach H."/>
            <person name="Jiao Y."/>
            <person name="Hori C."/>
            <person name="Ishida J.K."/>
            <person name="Kasahara H."/>
            <person name="Kiba T."/>
            <person name="Kim M.S."/>
            <person name="Koo N."/>
            <person name="Laohavisit A."/>
            <person name="Lee Y.H."/>
            <person name="Lumba S."/>
            <person name="McCourt P."/>
            <person name="Mortimer J.C."/>
            <person name="Mutuku J.M."/>
            <person name="Nomura T."/>
            <person name="Sasaki-Sekimoto Y."/>
            <person name="Seto Y."/>
            <person name="Wang Y."/>
            <person name="Wakatake T."/>
            <person name="Sakakibara H."/>
            <person name="Demura T."/>
            <person name="Yamaguchi S."/>
            <person name="Yoneyama K."/>
            <person name="Manabe R.I."/>
            <person name="Nelson D.C."/>
            <person name="Schulman A.H."/>
            <person name="Timko M.P."/>
            <person name="dePamphilis C.W."/>
            <person name="Choi D."/>
            <person name="Shirasu K."/>
        </authorList>
    </citation>
    <scope>NUCLEOTIDE SEQUENCE [LARGE SCALE GENOMIC DNA]</scope>
    <source>
        <strain evidence="7">cv. UVA1</strain>
    </source>
</reference>
<dbReference type="Gene3D" id="1.20.58.2220">
    <property type="entry name" value="Formin, FH2 domain"/>
    <property type="match status" value="1"/>
</dbReference>
<dbReference type="PROSITE" id="PS51444">
    <property type="entry name" value="FH2"/>
    <property type="match status" value="1"/>
</dbReference>
<organism evidence="6 7">
    <name type="scientific">Striga asiatica</name>
    <name type="common">Asiatic witchweed</name>
    <name type="synonym">Buchnera asiatica</name>
    <dbReference type="NCBI Taxonomy" id="4170"/>
    <lineage>
        <taxon>Eukaryota</taxon>
        <taxon>Viridiplantae</taxon>
        <taxon>Streptophyta</taxon>
        <taxon>Embryophyta</taxon>
        <taxon>Tracheophyta</taxon>
        <taxon>Spermatophyta</taxon>
        <taxon>Magnoliopsida</taxon>
        <taxon>eudicotyledons</taxon>
        <taxon>Gunneridae</taxon>
        <taxon>Pentapetalae</taxon>
        <taxon>asterids</taxon>
        <taxon>lamiids</taxon>
        <taxon>Lamiales</taxon>
        <taxon>Orobanchaceae</taxon>
        <taxon>Buchnereae</taxon>
        <taxon>Striga</taxon>
    </lineage>
</organism>
<dbReference type="InterPro" id="IPR027643">
    <property type="entry name" value="Formin-like_plant"/>
</dbReference>
<gene>
    <name evidence="6" type="ORF">STAS_04702</name>
</gene>
<feature type="compositionally biased region" description="Pro residues" evidence="3">
    <location>
        <begin position="158"/>
        <end position="172"/>
    </location>
</feature>
<dbReference type="PANTHER" id="PTHR23213">
    <property type="entry name" value="FORMIN-RELATED"/>
    <property type="match status" value="1"/>
</dbReference>
<comment type="caution">
    <text evidence="6">The sequence shown here is derived from an EMBL/GenBank/DDBJ whole genome shotgun (WGS) entry which is preliminary data.</text>
</comment>
<feature type="compositionally biased region" description="Polar residues" evidence="3">
    <location>
        <begin position="241"/>
        <end position="268"/>
    </location>
</feature>
<dbReference type="InterPro" id="IPR015425">
    <property type="entry name" value="FH2_Formin"/>
</dbReference>
<name>A0A5A7P7R5_STRAF</name>
<keyword evidence="4" id="KW-0732">Signal</keyword>
<dbReference type="Pfam" id="PF02181">
    <property type="entry name" value="FH2"/>
    <property type="match status" value="1"/>
</dbReference>
<sequence>MTFHLITILVIASFNFQSTSEEAEPTSYGAGHRRILHQPLFPVTSPPPTPPPTPSQIPEDEQPFLNEQPLVNELPQYVDPQQPPPLPTAVVSNPAHSPARKLTVAVASAVLTVGMLSAMAFYLHKHRQLNSQKLSDRIPPPDLSAASLSLSAASSQQRPPPPASLLLSPPPMDNTFNYTAPENRAPKSIPHSRRTSPRSNFSPEISLGPLQPSRALNYSPKLTPPPAAKIPIPIPPPLPPSGQSTNWATNKTCRNSPRVQSKSPSPRRSPTYEKNGLRPRMKPLHWDKVGANPDTSTVWDRLKTSSFQLNEDAMESLFGRNSANSVPKEVNRKLAIAPLKQENRILDSKKSQNIAILLRALNVTREEVCEALMDGNPEGLGPELFETLVKMAPSKEEEIKLINYDEQISKMGPAERFLKAMLDIPFAFQRVEAMLYRANFNTEVEYLRKSFQTLEEASEELKNSRLFLKLLEAVLQTGNRMNNNTILGSAKAFKLDTLLKLVDIKSSDGKTTLLHFVVQEIIKSEQTNSTFNKEEDNNFKGKRLGIVSGLSRELINVKKAATMDSDVLSGYVSKLETGLYKIRDIVQKESQILKEEGRFFESMREFYKEAVDEMAKVRAEERKALSLVREVTCYFHGDAEKGSLRIFVIVRDFLGILDNVCKDMGRIMEDRSAVDGGRSFRISATASWPVIGRLACCSHILHGQLLGLVYYSVCRAIETELGPWFGL</sequence>
<evidence type="ECO:0000259" key="5">
    <source>
        <dbReference type="PROSITE" id="PS51444"/>
    </source>
</evidence>
<feature type="compositionally biased region" description="Low complexity" evidence="3">
    <location>
        <begin position="143"/>
        <end position="157"/>
    </location>
</feature>